<dbReference type="InterPro" id="IPR007016">
    <property type="entry name" value="O-antigen_ligase-rel_domated"/>
</dbReference>
<feature type="transmembrane region" description="Helical" evidence="6">
    <location>
        <begin position="342"/>
        <end position="371"/>
    </location>
</feature>
<protein>
    <submittedName>
        <fullName evidence="8">O-antigen ligase</fullName>
    </submittedName>
</protein>
<keyword evidence="3 6" id="KW-1133">Transmembrane helix</keyword>
<evidence type="ECO:0000256" key="4">
    <source>
        <dbReference type="ARBA" id="ARBA00023136"/>
    </source>
</evidence>
<feature type="region of interest" description="Disordered" evidence="5">
    <location>
        <begin position="430"/>
        <end position="450"/>
    </location>
</feature>
<evidence type="ECO:0000256" key="1">
    <source>
        <dbReference type="ARBA" id="ARBA00004141"/>
    </source>
</evidence>
<comment type="caution">
    <text evidence="8">The sequence shown here is derived from an EMBL/GenBank/DDBJ whole genome shotgun (WGS) entry which is preliminary data.</text>
</comment>
<feature type="transmembrane region" description="Helical" evidence="6">
    <location>
        <begin position="77"/>
        <end position="97"/>
    </location>
</feature>
<feature type="transmembrane region" description="Helical" evidence="6">
    <location>
        <begin position="268"/>
        <end position="288"/>
    </location>
</feature>
<feature type="transmembrane region" description="Helical" evidence="6">
    <location>
        <begin position="383"/>
        <end position="401"/>
    </location>
</feature>
<reference evidence="8 9" key="1">
    <citation type="submission" date="2018-11" db="EMBL/GenBank/DDBJ databases">
        <title>Sequencing the genomes of 1000 actinobacteria strains.</title>
        <authorList>
            <person name="Klenk H.-P."/>
        </authorList>
    </citation>
    <scope>NUCLEOTIDE SEQUENCE [LARGE SCALE GENOMIC DNA]</scope>
    <source>
        <strain evidence="8 9">DSM 14418</strain>
    </source>
</reference>
<dbReference type="InterPro" id="IPR051533">
    <property type="entry name" value="WaaL-like"/>
</dbReference>
<accession>A0A3N4YY44</accession>
<feature type="transmembrane region" description="Helical" evidence="6">
    <location>
        <begin position="139"/>
        <end position="157"/>
    </location>
</feature>
<name>A0A3N4YY44_9MICO</name>
<feature type="transmembrane region" description="Helical" evidence="6">
    <location>
        <begin position="52"/>
        <end position="71"/>
    </location>
</feature>
<dbReference type="AlphaFoldDB" id="A0A3N4YY44"/>
<proteinExistence type="predicted"/>
<evidence type="ECO:0000256" key="3">
    <source>
        <dbReference type="ARBA" id="ARBA00022989"/>
    </source>
</evidence>
<sequence>MMLARKHRVGGLVTGLLPDSVTWLTVYLVLLLAIPSRLVLQPLASAGAPSQLFALVGLLWWAWYQVSRWNVADTWHGPVRTALAAFLASVALSYIGAMLRPIEADEVSTADVALIAAASWAGTFLVAHDGIPSRERLDLLVGRLAMGGGLLALLGLVQFATRQTLVDVIDIPGLSANQQAFDFERSGFTRPSGTATHPIEYGVVLTMFLPLALHSAFHARHTSLVARWLPLAAMALIIPLSLSRSAVVGTVVCLLVLMPTWPAARRRLALVSGAALLGVVFVTVPGVLGSFTSMFTQIENDPSARSRTDSYGLVLDFVADSPLIGRGLGTFLPKYWILDNQLLLLLVTVGVLGLATFLATLTAAVVVLTRLRRSSRDADTRDLAQTLVASLAAGTAGLAFFDGFAFPMTAGTLFLLLGMSGALARVERPALRRPSRATSSEAPPTTVPGP</sequence>
<dbReference type="GO" id="GO:0016020">
    <property type="term" value="C:membrane"/>
    <property type="evidence" value="ECO:0007669"/>
    <property type="project" value="UniProtKB-SubCell"/>
</dbReference>
<gene>
    <name evidence="8" type="ORF">EDD32_0503</name>
</gene>
<evidence type="ECO:0000313" key="8">
    <source>
        <dbReference type="EMBL" id="RPF26079.1"/>
    </source>
</evidence>
<keyword evidence="9" id="KW-1185">Reference proteome</keyword>
<evidence type="ECO:0000259" key="7">
    <source>
        <dbReference type="Pfam" id="PF04932"/>
    </source>
</evidence>
<keyword evidence="8" id="KW-0436">Ligase</keyword>
<dbReference type="EMBL" id="RKRA01000001">
    <property type="protein sequence ID" value="RPF26079.1"/>
    <property type="molecule type" value="Genomic_DNA"/>
</dbReference>
<evidence type="ECO:0000256" key="2">
    <source>
        <dbReference type="ARBA" id="ARBA00022692"/>
    </source>
</evidence>
<dbReference type="OrthoDB" id="5243524at2"/>
<keyword evidence="2 6" id="KW-0812">Transmembrane</keyword>
<evidence type="ECO:0000256" key="5">
    <source>
        <dbReference type="SAM" id="MobiDB-lite"/>
    </source>
</evidence>
<feature type="domain" description="O-antigen ligase-related" evidence="7">
    <location>
        <begin position="231"/>
        <end position="358"/>
    </location>
</feature>
<feature type="transmembrane region" description="Helical" evidence="6">
    <location>
        <begin position="231"/>
        <end position="256"/>
    </location>
</feature>
<dbReference type="Proteomes" id="UP000280726">
    <property type="component" value="Unassembled WGS sequence"/>
</dbReference>
<evidence type="ECO:0000256" key="6">
    <source>
        <dbReference type="SAM" id="Phobius"/>
    </source>
</evidence>
<dbReference type="Pfam" id="PF04932">
    <property type="entry name" value="Wzy_C"/>
    <property type="match status" value="1"/>
</dbReference>
<organism evidence="8 9">
    <name type="scientific">Georgenia muralis</name>
    <dbReference type="NCBI Taxonomy" id="154117"/>
    <lineage>
        <taxon>Bacteria</taxon>
        <taxon>Bacillati</taxon>
        <taxon>Actinomycetota</taxon>
        <taxon>Actinomycetes</taxon>
        <taxon>Micrococcales</taxon>
        <taxon>Bogoriellaceae</taxon>
        <taxon>Georgenia</taxon>
    </lineage>
</organism>
<evidence type="ECO:0000313" key="9">
    <source>
        <dbReference type="Proteomes" id="UP000280726"/>
    </source>
</evidence>
<keyword evidence="4 6" id="KW-0472">Membrane</keyword>
<dbReference type="GO" id="GO:0016874">
    <property type="term" value="F:ligase activity"/>
    <property type="evidence" value="ECO:0007669"/>
    <property type="project" value="UniProtKB-KW"/>
</dbReference>
<dbReference type="PANTHER" id="PTHR37422:SF13">
    <property type="entry name" value="LIPOPOLYSACCHARIDE BIOSYNTHESIS PROTEIN PA4999-RELATED"/>
    <property type="match status" value="1"/>
</dbReference>
<comment type="subcellular location">
    <subcellularLocation>
        <location evidence="1">Membrane</location>
        <topology evidence="1">Multi-pass membrane protein</topology>
    </subcellularLocation>
</comment>
<feature type="transmembrane region" description="Helical" evidence="6">
    <location>
        <begin position="109"/>
        <end position="127"/>
    </location>
</feature>
<dbReference type="PANTHER" id="PTHR37422">
    <property type="entry name" value="TEICHURONIC ACID BIOSYNTHESIS PROTEIN TUAE"/>
    <property type="match status" value="1"/>
</dbReference>
<feature type="transmembrane region" description="Helical" evidence="6">
    <location>
        <begin position="20"/>
        <end position="40"/>
    </location>
</feature>